<feature type="region of interest" description="Disordered" evidence="3">
    <location>
        <begin position="1"/>
        <end position="22"/>
    </location>
</feature>
<dbReference type="GO" id="GO:0000214">
    <property type="term" value="C:tRNA-intron endonuclease complex"/>
    <property type="evidence" value="ECO:0007669"/>
    <property type="project" value="InterPro"/>
</dbReference>
<proteinExistence type="inferred from homology"/>
<feature type="domain" description="tRNA-splicing endonuclease subunit Sen15" evidence="4">
    <location>
        <begin position="41"/>
        <end position="132"/>
    </location>
</feature>
<evidence type="ECO:0000256" key="2">
    <source>
        <dbReference type="ARBA" id="ARBA00022694"/>
    </source>
</evidence>
<dbReference type="Proteomes" id="UP001161017">
    <property type="component" value="Unassembled WGS sequence"/>
</dbReference>
<reference evidence="5" key="1">
    <citation type="journal article" date="2023" name="Genome Biol. Evol.">
        <title>First Whole Genome Sequence and Flow Cytometry Genome Size Data for the Lichen-Forming Fungus Ramalina farinacea (Ascomycota).</title>
        <authorList>
            <person name="Llewellyn T."/>
            <person name="Mian S."/>
            <person name="Hill R."/>
            <person name="Leitch I.J."/>
            <person name="Gaya E."/>
        </authorList>
    </citation>
    <scope>NUCLEOTIDE SEQUENCE</scope>
    <source>
        <strain evidence="5">LIQ254RAFAR</strain>
    </source>
</reference>
<dbReference type="GO" id="GO:0000213">
    <property type="term" value="F:tRNA-intron lyase activity"/>
    <property type="evidence" value="ECO:0007669"/>
    <property type="project" value="TreeGrafter"/>
</dbReference>
<dbReference type="InterPro" id="IPR011856">
    <property type="entry name" value="tRNA_endonuc-like_dom_sf"/>
</dbReference>
<dbReference type="InterPro" id="IPR042777">
    <property type="entry name" value="Sen15_fungi"/>
</dbReference>
<comment type="caution">
    <text evidence="5">The sequence shown here is derived from an EMBL/GenBank/DDBJ whole genome shotgun (WGS) entry which is preliminary data.</text>
</comment>
<dbReference type="EMBL" id="JAPUFD010000004">
    <property type="protein sequence ID" value="MDI1486935.1"/>
    <property type="molecule type" value="Genomic_DNA"/>
</dbReference>
<evidence type="ECO:0000259" key="4">
    <source>
        <dbReference type="Pfam" id="PF09631"/>
    </source>
</evidence>
<evidence type="ECO:0000313" key="6">
    <source>
        <dbReference type="Proteomes" id="UP001161017"/>
    </source>
</evidence>
<dbReference type="SUPFAM" id="SSF53032">
    <property type="entry name" value="tRNA-intron endonuclease catalytic domain-like"/>
    <property type="match status" value="1"/>
</dbReference>
<accession>A0AA43QMD8</accession>
<keyword evidence="6" id="KW-1185">Reference proteome</keyword>
<name>A0AA43QMD8_9LECA</name>
<dbReference type="GO" id="GO:0000379">
    <property type="term" value="P:tRNA-type intron splice site recognition and cleavage"/>
    <property type="evidence" value="ECO:0007669"/>
    <property type="project" value="InterPro"/>
</dbReference>
<sequence>MPLSQPSHSPTQADPTSTAKVAEGCGTATHPAYLQALAREVQHNLLHQHNWTSLRIHTSSPLSHEPLPRPLVSGLPPHRIYVHPDEQIEELKQGLKEEDVGVEREWVLPTRLKEKWSLRRFGEVFDGISEEPAASTPDETQEEEEEEAAMPVQTHVNVKHGKRRGGKRLLLATVGDDSTVVYYIVHDGIVKPRQN</sequence>
<comment type="similarity">
    <text evidence="1">Belongs to the SEN15 family.</text>
</comment>
<feature type="compositionally biased region" description="Acidic residues" evidence="3">
    <location>
        <begin position="139"/>
        <end position="148"/>
    </location>
</feature>
<feature type="compositionally biased region" description="Polar residues" evidence="3">
    <location>
        <begin position="1"/>
        <end position="19"/>
    </location>
</feature>
<dbReference type="FunFam" id="3.40.1350.10:FF:000012">
    <property type="entry name" value="Probable tRNA-splicing endonuclease subunit sen-15"/>
    <property type="match status" value="1"/>
</dbReference>
<dbReference type="Pfam" id="PF09631">
    <property type="entry name" value="Sen15"/>
    <property type="match status" value="2"/>
</dbReference>
<evidence type="ECO:0000256" key="1">
    <source>
        <dbReference type="ARBA" id="ARBA00006091"/>
    </source>
</evidence>
<dbReference type="InterPro" id="IPR036167">
    <property type="entry name" value="tRNA_intron_Endo_cat-like_sf"/>
</dbReference>
<keyword evidence="2" id="KW-0819">tRNA processing</keyword>
<dbReference type="GO" id="GO:0003676">
    <property type="term" value="F:nucleic acid binding"/>
    <property type="evidence" value="ECO:0007669"/>
    <property type="project" value="InterPro"/>
</dbReference>
<dbReference type="PANTHER" id="PTHR28518">
    <property type="entry name" value="TRNA-SPLICING ENDONUCLEASE SUBUNIT SEN15"/>
    <property type="match status" value="1"/>
</dbReference>
<evidence type="ECO:0000256" key="3">
    <source>
        <dbReference type="SAM" id="MobiDB-lite"/>
    </source>
</evidence>
<dbReference type="AlphaFoldDB" id="A0AA43QMD8"/>
<organism evidence="5 6">
    <name type="scientific">Ramalina farinacea</name>
    <dbReference type="NCBI Taxonomy" id="258253"/>
    <lineage>
        <taxon>Eukaryota</taxon>
        <taxon>Fungi</taxon>
        <taxon>Dikarya</taxon>
        <taxon>Ascomycota</taxon>
        <taxon>Pezizomycotina</taxon>
        <taxon>Lecanoromycetes</taxon>
        <taxon>OSLEUM clade</taxon>
        <taxon>Lecanoromycetidae</taxon>
        <taxon>Lecanorales</taxon>
        <taxon>Lecanorineae</taxon>
        <taxon>Ramalinaceae</taxon>
        <taxon>Ramalina</taxon>
    </lineage>
</organism>
<feature type="domain" description="tRNA-splicing endonuclease subunit Sen15" evidence="4">
    <location>
        <begin position="163"/>
        <end position="195"/>
    </location>
</feature>
<dbReference type="PANTHER" id="PTHR28518:SF1">
    <property type="entry name" value="TRNA-SPLICING ENDONUCLEASE SUBUNIT SEN15"/>
    <property type="match status" value="1"/>
</dbReference>
<dbReference type="Gene3D" id="3.40.1350.10">
    <property type="match status" value="1"/>
</dbReference>
<dbReference type="InterPro" id="IPR018593">
    <property type="entry name" value="tRNA-endonuc_su_Sen15"/>
</dbReference>
<evidence type="ECO:0000313" key="5">
    <source>
        <dbReference type="EMBL" id="MDI1486935.1"/>
    </source>
</evidence>
<feature type="region of interest" description="Disordered" evidence="3">
    <location>
        <begin position="129"/>
        <end position="150"/>
    </location>
</feature>
<gene>
    <name evidence="5" type="ORF">OHK93_006197</name>
</gene>
<protein>
    <recommendedName>
        <fullName evidence="4">tRNA-splicing endonuclease subunit Sen15 domain-containing protein</fullName>
    </recommendedName>
</protein>